<name>A0ABN9WQ17_9DINO</name>
<protein>
    <submittedName>
        <fullName evidence="2">Uncharacterized protein</fullName>
    </submittedName>
</protein>
<feature type="region of interest" description="Disordered" evidence="1">
    <location>
        <begin position="18"/>
        <end position="44"/>
    </location>
</feature>
<evidence type="ECO:0000313" key="2">
    <source>
        <dbReference type="EMBL" id="CAK0888746.1"/>
    </source>
</evidence>
<gene>
    <name evidence="2" type="ORF">PCOR1329_LOCUS69476</name>
</gene>
<dbReference type="Proteomes" id="UP001189429">
    <property type="component" value="Unassembled WGS sequence"/>
</dbReference>
<accession>A0ABN9WQ17</accession>
<organism evidence="2 3">
    <name type="scientific">Prorocentrum cordatum</name>
    <dbReference type="NCBI Taxonomy" id="2364126"/>
    <lineage>
        <taxon>Eukaryota</taxon>
        <taxon>Sar</taxon>
        <taxon>Alveolata</taxon>
        <taxon>Dinophyceae</taxon>
        <taxon>Prorocentrales</taxon>
        <taxon>Prorocentraceae</taxon>
        <taxon>Prorocentrum</taxon>
    </lineage>
</organism>
<dbReference type="PROSITE" id="PS51257">
    <property type="entry name" value="PROKAR_LIPOPROTEIN"/>
    <property type="match status" value="1"/>
</dbReference>
<keyword evidence="3" id="KW-1185">Reference proteome</keyword>
<reference evidence="2" key="1">
    <citation type="submission" date="2023-10" db="EMBL/GenBank/DDBJ databases">
        <authorList>
            <person name="Chen Y."/>
            <person name="Shah S."/>
            <person name="Dougan E. K."/>
            <person name="Thang M."/>
            <person name="Chan C."/>
        </authorList>
    </citation>
    <scope>NUCLEOTIDE SEQUENCE [LARGE SCALE GENOMIC DNA]</scope>
</reference>
<proteinExistence type="predicted"/>
<evidence type="ECO:0000256" key="1">
    <source>
        <dbReference type="SAM" id="MobiDB-lite"/>
    </source>
</evidence>
<evidence type="ECO:0000313" key="3">
    <source>
        <dbReference type="Proteomes" id="UP001189429"/>
    </source>
</evidence>
<sequence length="98" mass="10478">MKVGDASAGLWQAAAACSRDGHNSSHCSDSGSRSIHLHRNGLPEESQVNDISEITRTGLRSGGTFVSCGGASTLQQKECRSWLARVAWTRRSMTSARS</sequence>
<dbReference type="EMBL" id="CAUYUJ010019126">
    <property type="protein sequence ID" value="CAK0888746.1"/>
    <property type="molecule type" value="Genomic_DNA"/>
</dbReference>
<feature type="compositionally biased region" description="Polar residues" evidence="1">
    <location>
        <begin position="24"/>
        <end position="33"/>
    </location>
</feature>
<comment type="caution">
    <text evidence="2">The sequence shown here is derived from an EMBL/GenBank/DDBJ whole genome shotgun (WGS) entry which is preliminary data.</text>
</comment>